<dbReference type="Gene3D" id="3.40.50.1820">
    <property type="entry name" value="alpha/beta hydrolase"/>
    <property type="match status" value="1"/>
</dbReference>
<evidence type="ECO:0000259" key="3">
    <source>
        <dbReference type="Pfam" id="PF07859"/>
    </source>
</evidence>
<dbReference type="SUPFAM" id="SSF53474">
    <property type="entry name" value="alpha/beta-Hydrolases"/>
    <property type="match status" value="1"/>
</dbReference>
<accession>A0A438N6U0</accession>
<evidence type="ECO:0000256" key="1">
    <source>
        <dbReference type="ARBA" id="ARBA00022801"/>
    </source>
</evidence>
<comment type="caution">
    <text evidence="4">The sequence shown here is derived from an EMBL/GenBank/DDBJ whole genome shotgun (WGS) entry which is preliminary data.</text>
</comment>
<keyword evidence="2" id="KW-0472">Membrane</keyword>
<evidence type="ECO:0000256" key="2">
    <source>
        <dbReference type="SAM" id="Phobius"/>
    </source>
</evidence>
<dbReference type="PANTHER" id="PTHR48081">
    <property type="entry name" value="AB HYDROLASE SUPERFAMILY PROTEIN C4A8.06C"/>
    <property type="match status" value="1"/>
</dbReference>
<proteinExistence type="predicted"/>
<keyword evidence="2" id="KW-0812">Transmembrane</keyword>
<keyword evidence="1" id="KW-0378">Hydrolase</keyword>
<dbReference type="Pfam" id="PF07859">
    <property type="entry name" value="Abhydrolase_3"/>
    <property type="match status" value="1"/>
</dbReference>
<name>A0A438N6U0_EXOME</name>
<dbReference type="Proteomes" id="UP000288859">
    <property type="component" value="Unassembled WGS sequence"/>
</dbReference>
<dbReference type="InterPro" id="IPR013094">
    <property type="entry name" value="AB_hydrolase_3"/>
</dbReference>
<sequence length="520" mass="59298">MKQRLSHKELIRENPWKLVRSLYYTLVYLVLVIQNRFLLPFACRAVDIRTELARCFLAAFLGNFWDLIFKAPPWLRKDQYSDITLKGVPAVLIPPNASIRGMKNGSNSDRKRKVFLLYAHGGGYLFGEPLMYISTYERWIKKAFQQGLDLVIVSVDYALADESKWPSCRDDFIRAHEALLTDYQIDARDIVFGGDSAGGGLVAMSALEIGRRNLPMPGGLLLISPWADLAMESTLRSPAMATDFLVTFTKDNPELVRMLLPDGMSPADPRVSPIFDNLKGLPPQLVLAGTVEVLLHDSKEWTRRSLEAGNNVKLVLEQGQMHIYAMGYPFASKTIEAKTDKSIIQFFMDYRDVVPKKFHRDIEARPKGAQIADGDKPLTCMFFFFASQMKHNLQAADPDLVRRGRMPDRPTHKLNSMIDRIGMHASYSPLVAKFETYPVEIPEPRARPRPKQVLSREEAHDTIVMIKFRDKRARDDWIATKEWQEFVHGTDVERVFRRMPHVRCASSLRGLMDPVDSLLA</sequence>
<reference evidence="4 5" key="1">
    <citation type="submission" date="2017-03" db="EMBL/GenBank/DDBJ databases">
        <title>Genomes of endolithic fungi from Antarctica.</title>
        <authorList>
            <person name="Coleine C."/>
            <person name="Masonjones S."/>
            <person name="Stajich J.E."/>
        </authorList>
    </citation>
    <scope>NUCLEOTIDE SEQUENCE [LARGE SCALE GENOMIC DNA]</scope>
    <source>
        <strain evidence="4 5">CCFEE 6314</strain>
    </source>
</reference>
<evidence type="ECO:0000313" key="4">
    <source>
        <dbReference type="EMBL" id="RVX71488.1"/>
    </source>
</evidence>
<dbReference type="InterPro" id="IPR029058">
    <property type="entry name" value="AB_hydrolase_fold"/>
</dbReference>
<protein>
    <recommendedName>
        <fullName evidence="3">Alpha/beta hydrolase fold-3 domain-containing protein</fullName>
    </recommendedName>
</protein>
<evidence type="ECO:0000313" key="5">
    <source>
        <dbReference type="Proteomes" id="UP000288859"/>
    </source>
</evidence>
<dbReference type="InterPro" id="IPR050300">
    <property type="entry name" value="GDXG_lipolytic_enzyme"/>
</dbReference>
<gene>
    <name evidence="4" type="ORF">B0A52_05060</name>
</gene>
<feature type="transmembrane region" description="Helical" evidence="2">
    <location>
        <begin position="21"/>
        <end position="39"/>
    </location>
</feature>
<dbReference type="AlphaFoldDB" id="A0A438N6U0"/>
<dbReference type="GO" id="GO:0016787">
    <property type="term" value="F:hydrolase activity"/>
    <property type="evidence" value="ECO:0007669"/>
    <property type="project" value="UniProtKB-KW"/>
</dbReference>
<organism evidence="4 5">
    <name type="scientific">Exophiala mesophila</name>
    <name type="common">Black yeast-like fungus</name>
    <dbReference type="NCBI Taxonomy" id="212818"/>
    <lineage>
        <taxon>Eukaryota</taxon>
        <taxon>Fungi</taxon>
        <taxon>Dikarya</taxon>
        <taxon>Ascomycota</taxon>
        <taxon>Pezizomycotina</taxon>
        <taxon>Eurotiomycetes</taxon>
        <taxon>Chaetothyriomycetidae</taxon>
        <taxon>Chaetothyriales</taxon>
        <taxon>Herpotrichiellaceae</taxon>
        <taxon>Exophiala</taxon>
    </lineage>
</organism>
<keyword evidence="2" id="KW-1133">Transmembrane helix</keyword>
<dbReference type="OrthoDB" id="4223044at2759"/>
<dbReference type="EMBL" id="NAJM01000017">
    <property type="protein sequence ID" value="RVX71488.1"/>
    <property type="molecule type" value="Genomic_DNA"/>
</dbReference>
<feature type="domain" description="Alpha/beta hydrolase fold-3" evidence="3">
    <location>
        <begin position="116"/>
        <end position="325"/>
    </location>
</feature>
<dbReference type="PANTHER" id="PTHR48081:SF8">
    <property type="entry name" value="ALPHA_BETA HYDROLASE FOLD-3 DOMAIN-CONTAINING PROTEIN-RELATED"/>
    <property type="match status" value="1"/>
</dbReference>
<dbReference type="VEuPathDB" id="FungiDB:PV10_05918"/>